<evidence type="ECO:0000259" key="3">
    <source>
        <dbReference type="SMART" id="SM00822"/>
    </source>
</evidence>
<dbReference type="RefSeq" id="WP_070402677.1">
    <property type="nucleotide sequence ID" value="NZ_BJVW01000003.1"/>
</dbReference>
<dbReference type="PRINTS" id="PR00081">
    <property type="entry name" value="GDHRDH"/>
</dbReference>
<gene>
    <name evidence="4" type="ORF">A0U89_07335</name>
</gene>
<dbReference type="EMBL" id="CP014674">
    <property type="protein sequence ID" value="AOX16984.1"/>
    <property type="molecule type" value="Genomic_DNA"/>
</dbReference>
<dbReference type="PROSITE" id="PS00061">
    <property type="entry name" value="ADH_SHORT"/>
    <property type="match status" value="1"/>
</dbReference>
<dbReference type="GO" id="GO:0016491">
    <property type="term" value="F:oxidoreductase activity"/>
    <property type="evidence" value="ECO:0007669"/>
    <property type="project" value="UniProtKB-KW"/>
</dbReference>
<dbReference type="InterPro" id="IPR057326">
    <property type="entry name" value="KR_dom"/>
</dbReference>
<feature type="domain" description="Ketoreductase" evidence="3">
    <location>
        <begin position="15"/>
        <end position="200"/>
    </location>
</feature>
<name>A0A1D8UTL1_9PROT</name>
<dbReference type="PANTHER" id="PTHR44196:SF1">
    <property type="entry name" value="DEHYDROGENASE_REDUCTASE SDR FAMILY MEMBER 7B"/>
    <property type="match status" value="1"/>
</dbReference>
<evidence type="ECO:0000313" key="5">
    <source>
        <dbReference type="Proteomes" id="UP000179145"/>
    </source>
</evidence>
<dbReference type="InterPro" id="IPR036291">
    <property type="entry name" value="NAD(P)-bd_dom_sf"/>
</dbReference>
<evidence type="ECO:0000313" key="4">
    <source>
        <dbReference type="EMBL" id="AOX16984.1"/>
    </source>
</evidence>
<dbReference type="AlphaFoldDB" id="A0A1D8UTL1"/>
<accession>A0A1D8UTL1</accession>
<dbReference type="OrthoDB" id="335726at2"/>
<proteinExistence type="inferred from homology"/>
<protein>
    <recommendedName>
        <fullName evidence="3">Ketoreductase domain-containing protein</fullName>
    </recommendedName>
</protein>
<dbReference type="Gene3D" id="3.40.50.720">
    <property type="entry name" value="NAD(P)-binding Rossmann-like Domain"/>
    <property type="match status" value="1"/>
</dbReference>
<keyword evidence="2" id="KW-0560">Oxidoreductase</keyword>
<comment type="similarity">
    <text evidence="1">Belongs to the short-chain dehydrogenases/reductases (SDR) family.</text>
</comment>
<dbReference type="GO" id="GO:0016020">
    <property type="term" value="C:membrane"/>
    <property type="evidence" value="ECO:0007669"/>
    <property type="project" value="TreeGrafter"/>
</dbReference>
<keyword evidence="5" id="KW-1185">Reference proteome</keyword>
<dbReference type="Pfam" id="PF00106">
    <property type="entry name" value="adh_short"/>
    <property type="match status" value="1"/>
</dbReference>
<sequence>MSRHDRFAKHSLAPRTILITGASGGVGAALAQFYASPGQTLYLWGRNNARLEAIAKICREQGAQAIPRIVDLCDAPAALAAFRETEKETALDLVILGAGVSDIRAADEKTEFPEIVLDTAMVNYATPMTLATEAARHMVKRGYGAIGLIGSVAAFHDLPFATAYSSSKAGLTRFATALHASLKPHGVSVTIAAPGYIDTAMSRRLEGARPFLVSPEKAAFLIASAIAHKKTVVIFPKLFAFLKLVDALTPRRWAHALLRCVKVKQKPLAES</sequence>
<dbReference type="STRING" id="153496.A0U89_07335"/>
<dbReference type="InterPro" id="IPR002347">
    <property type="entry name" value="SDR_fam"/>
</dbReference>
<organism evidence="4 5">
    <name type="scientific">Kozakia baliensis</name>
    <dbReference type="NCBI Taxonomy" id="153496"/>
    <lineage>
        <taxon>Bacteria</taxon>
        <taxon>Pseudomonadati</taxon>
        <taxon>Pseudomonadota</taxon>
        <taxon>Alphaproteobacteria</taxon>
        <taxon>Acetobacterales</taxon>
        <taxon>Acetobacteraceae</taxon>
        <taxon>Kozakia</taxon>
    </lineage>
</organism>
<dbReference type="eggNOG" id="COG0300">
    <property type="taxonomic scope" value="Bacteria"/>
</dbReference>
<dbReference type="KEGG" id="kba:A0U89_07335"/>
<reference evidence="4 5" key="1">
    <citation type="journal article" date="2016" name="Microb. Cell Fact.">
        <title>Dissection of exopolysaccharide biosynthesis in Kozakia baliensis.</title>
        <authorList>
            <person name="Brandt J.U."/>
            <person name="Jakob F."/>
            <person name="Behr J."/>
            <person name="Geissler A.J."/>
            <person name="Vogel R.F."/>
        </authorList>
    </citation>
    <scope>NUCLEOTIDE SEQUENCE [LARGE SCALE GENOMIC DNA]</scope>
    <source>
        <strain evidence="4 5">DSM 14400</strain>
    </source>
</reference>
<dbReference type="SMART" id="SM00822">
    <property type="entry name" value="PKS_KR"/>
    <property type="match status" value="1"/>
</dbReference>
<evidence type="ECO:0000256" key="1">
    <source>
        <dbReference type="ARBA" id="ARBA00006484"/>
    </source>
</evidence>
<dbReference type="SUPFAM" id="SSF51735">
    <property type="entry name" value="NAD(P)-binding Rossmann-fold domains"/>
    <property type="match status" value="1"/>
</dbReference>
<evidence type="ECO:0000256" key="2">
    <source>
        <dbReference type="ARBA" id="ARBA00023002"/>
    </source>
</evidence>
<dbReference type="Proteomes" id="UP000179145">
    <property type="component" value="Chromosome"/>
</dbReference>
<dbReference type="InterPro" id="IPR020904">
    <property type="entry name" value="Sc_DH/Rdtase_CS"/>
</dbReference>
<dbReference type="PANTHER" id="PTHR44196">
    <property type="entry name" value="DEHYDROGENASE/REDUCTASE SDR FAMILY MEMBER 7B"/>
    <property type="match status" value="1"/>
</dbReference>